<dbReference type="EMBL" id="SRYB01000039">
    <property type="protein sequence ID" value="TGY76509.1"/>
    <property type="molecule type" value="Genomic_DNA"/>
</dbReference>
<gene>
    <name evidence="1" type="ORF">E5331_17975</name>
</gene>
<sequence length="589" mass="65642">MKKTLKYIAVALLAGCGATLSSCSDFLDKQPSNELTEEKVLADWNLFEEFHYDTYNFLRHGALRVNDSWLDAATDLAQTSYATAGTRTTFNIGNYYGGGGYAELIDTWESRYRGIRKANWVLAHINEVPKNPKNSDEVHAGYVKNFTAEARFFRAFFYWEMFLRYGPLPIITTVLSPDQDMITPYTKRPTTKEYVVDFILKELAECEADLLDKDNAWTTQRAGRLSQPAARALAARIKLYMASPRYAAESGITWQDAADAAKSFMDDYGSMFGLFAQENISASDNYGNAVLYSTYSGSNNETILFRNDPAIGWGNIAADTPVGEGGRGGNCPSQNLVDMYDMADGSSPFAQYDATGAPVYGNGAACPTINAASGYNDADMWSNRDPRLAATILYQGTPWGTMRENSTIDVRPGMADNPTGNANATPTGYYMRKYIPATILSSNHGGSALRPWTIIRYAEILMNYAEAMNELNGPCQEVYDMLDRVRTRAGIAGSVKDRADLASKDAMRNFIHKERTVEFAFEEHRSWDVRRWNVAVEALARPIYGINVAMDGSVSRKVAQQRVFDAKMYLYPIPETEVWKTGLENNPGW</sequence>
<evidence type="ECO:0000313" key="1">
    <source>
        <dbReference type="EMBL" id="TGY76509.1"/>
    </source>
</evidence>
<accession>A0AC61RGA5</accession>
<comment type="caution">
    <text evidence="1">The sequence shown here is derived from an EMBL/GenBank/DDBJ whole genome shotgun (WGS) entry which is preliminary data.</text>
</comment>
<protein>
    <submittedName>
        <fullName evidence="1">RagB/SusD family nutrient uptake outer membrane protein</fullName>
    </submittedName>
</protein>
<organism evidence="1 2">
    <name type="scientific">Lepagella muris</name>
    <dbReference type="NCBI Taxonomy" id="3032870"/>
    <lineage>
        <taxon>Bacteria</taxon>
        <taxon>Pseudomonadati</taxon>
        <taxon>Bacteroidota</taxon>
        <taxon>Bacteroidia</taxon>
        <taxon>Bacteroidales</taxon>
        <taxon>Muribaculaceae</taxon>
        <taxon>Lepagella</taxon>
    </lineage>
</organism>
<evidence type="ECO:0000313" key="2">
    <source>
        <dbReference type="Proteomes" id="UP000306319"/>
    </source>
</evidence>
<keyword evidence="2" id="KW-1185">Reference proteome</keyword>
<proteinExistence type="predicted"/>
<reference evidence="1" key="1">
    <citation type="submission" date="2019-04" db="EMBL/GenBank/DDBJ databases">
        <title>Microbes associate with the intestines of laboratory mice.</title>
        <authorList>
            <person name="Navarre W."/>
            <person name="Wong E."/>
            <person name="Huang K."/>
            <person name="Tropini C."/>
            <person name="Ng K."/>
            <person name="Yu B."/>
        </authorList>
    </citation>
    <scope>NUCLEOTIDE SEQUENCE</scope>
    <source>
        <strain evidence="1">NM04_E33</strain>
    </source>
</reference>
<name>A0AC61RGA5_9BACT</name>
<dbReference type="Proteomes" id="UP000306319">
    <property type="component" value="Unassembled WGS sequence"/>
</dbReference>